<organism evidence="1 2">
    <name type="scientific">Ciona intestinalis</name>
    <name type="common">Transparent sea squirt</name>
    <name type="synonym">Ascidia intestinalis</name>
    <dbReference type="NCBI Taxonomy" id="7719"/>
    <lineage>
        <taxon>Eukaryota</taxon>
        <taxon>Metazoa</taxon>
        <taxon>Chordata</taxon>
        <taxon>Tunicata</taxon>
        <taxon>Ascidiacea</taxon>
        <taxon>Phlebobranchia</taxon>
        <taxon>Cionidae</taxon>
        <taxon>Ciona</taxon>
    </lineage>
</organism>
<proteinExistence type="predicted"/>
<sequence length="180" mass="21077">MKIIVAGFAKTGTKSLTAALTELGYVVYDYLENFSYLGDDWQRILTKGGTTDDFRRMYDNVDVTIDSPVYFYWEEIHRAFPDAKIILSIRDEDSWLNSLKKQSDEISNNTVLHFMQTLSPTGRKFFKFSQTWVMAVFGIFMKSPFHDIPFNDMLHRITYRQHNKYVLGTAPKDKLLVYKK</sequence>
<dbReference type="PANTHER" id="PTHR36978:SF4">
    <property type="entry name" value="P-LOOP CONTAINING NUCLEOSIDE TRIPHOSPHATE HYDROLASE PROTEIN"/>
    <property type="match status" value="1"/>
</dbReference>
<dbReference type="SUPFAM" id="SSF52540">
    <property type="entry name" value="P-loop containing nucleoside triphosphate hydrolases"/>
    <property type="match status" value="1"/>
</dbReference>
<evidence type="ECO:0000313" key="1">
    <source>
        <dbReference type="Ensembl" id="ENSCINP00000024967.2"/>
    </source>
</evidence>
<dbReference type="AlphaFoldDB" id="F6UBW4"/>
<protein>
    <recommendedName>
        <fullName evidence="3">Sulfotransferase</fullName>
    </recommendedName>
</protein>
<dbReference type="OMA" id="VICAGMI"/>
<reference evidence="1" key="2">
    <citation type="journal article" date="2008" name="Genome Biol.">
        <title>Improved genome assembly and evidence-based global gene model set for the chordate Ciona intestinalis: new insight into intron and operon populations.</title>
        <authorList>
            <person name="Satou Y."/>
            <person name="Mineta K."/>
            <person name="Ogasawara M."/>
            <person name="Sasakura Y."/>
            <person name="Shoguchi E."/>
            <person name="Ueno K."/>
            <person name="Yamada L."/>
            <person name="Matsumoto J."/>
            <person name="Wasserscheid J."/>
            <person name="Dewar K."/>
            <person name="Wiley G.B."/>
            <person name="Macmil S.L."/>
            <person name="Roe B.A."/>
            <person name="Zeller R.W."/>
            <person name="Hastings K.E."/>
            <person name="Lemaire P."/>
            <person name="Lindquist E."/>
            <person name="Endo T."/>
            <person name="Hotta K."/>
            <person name="Inaba K."/>
        </authorList>
    </citation>
    <scope>NUCLEOTIDE SEQUENCE [LARGE SCALE GENOMIC DNA]</scope>
    <source>
        <strain evidence="1">wild type</strain>
    </source>
</reference>
<dbReference type="STRING" id="7719.ENSCINP00000024967"/>
<dbReference type="InParanoid" id="F6UBW4"/>
<reference evidence="1" key="4">
    <citation type="submission" date="2025-09" db="UniProtKB">
        <authorList>
            <consortium name="Ensembl"/>
        </authorList>
    </citation>
    <scope>IDENTIFICATION</scope>
</reference>
<reference evidence="1" key="3">
    <citation type="submission" date="2025-08" db="UniProtKB">
        <authorList>
            <consortium name="Ensembl"/>
        </authorList>
    </citation>
    <scope>IDENTIFICATION</scope>
</reference>
<dbReference type="HOGENOM" id="CLU_061199_2_2_1"/>
<keyword evidence="2" id="KW-1185">Reference proteome</keyword>
<dbReference type="InterPro" id="IPR040632">
    <property type="entry name" value="Sulfotransfer_4"/>
</dbReference>
<reference evidence="2" key="1">
    <citation type="journal article" date="2002" name="Science">
        <title>The draft genome of Ciona intestinalis: insights into chordate and vertebrate origins.</title>
        <authorList>
            <person name="Dehal P."/>
            <person name="Satou Y."/>
            <person name="Campbell R.K."/>
            <person name="Chapman J."/>
            <person name="Degnan B."/>
            <person name="De Tomaso A."/>
            <person name="Davidson B."/>
            <person name="Di Gregorio A."/>
            <person name="Gelpke M."/>
            <person name="Goodstein D.M."/>
            <person name="Harafuji N."/>
            <person name="Hastings K.E."/>
            <person name="Ho I."/>
            <person name="Hotta K."/>
            <person name="Huang W."/>
            <person name="Kawashima T."/>
            <person name="Lemaire P."/>
            <person name="Martinez D."/>
            <person name="Meinertzhagen I.A."/>
            <person name="Necula S."/>
            <person name="Nonaka M."/>
            <person name="Putnam N."/>
            <person name="Rash S."/>
            <person name="Saiga H."/>
            <person name="Satake M."/>
            <person name="Terry A."/>
            <person name="Yamada L."/>
            <person name="Wang H.G."/>
            <person name="Awazu S."/>
            <person name="Azumi K."/>
            <person name="Boore J."/>
            <person name="Branno M."/>
            <person name="Chin-Bow S."/>
            <person name="DeSantis R."/>
            <person name="Doyle S."/>
            <person name="Francino P."/>
            <person name="Keys D.N."/>
            <person name="Haga S."/>
            <person name="Hayashi H."/>
            <person name="Hino K."/>
            <person name="Imai K.S."/>
            <person name="Inaba K."/>
            <person name="Kano S."/>
            <person name="Kobayashi K."/>
            <person name="Kobayashi M."/>
            <person name="Lee B.I."/>
            <person name="Makabe K.W."/>
            <person name="Manohar C."/>
            <person name="Matassi G."/>
            <person name="Medina M."/>
            <person name="Mochizuki Y."/>
            <person name="Mount S."/>
            <person name="Morishita T."/>
            <person name="Miura S."/>
            <person name="Nakayama A."/>
            <person name="Nishizaka S."/>
            <person name="Nomoto H."/>
            <person name="Ohta F."/>
            <person name="Oishi K."/>
            <person name="Rigoutsos I."/>
            <person name="Sano M."/>
            <person name="Sasaki A."/>
            <person name="Sasakura Y."/>
            <person name="Shoguchi E."/>
            <person name="Shin-i T."/>
            <person name="Spagnuolo A."/>
            <person name="Stainier D."/>
            <person name="Suzuki M.M."/>
            <person name="Tassy O."/>
            <person name="Takatori N."/>
            <person name="Tokuoka M."/>
            <person name="Yagi K."/>
            <person name="Yoshizaki F."/>
            <person name="Wada S."/>
            <person name="Zhang C."/>
            <person name="Hyatt P.D."/>
            <person name="Larimer F."/>
            <person name="Detter C."/>
            <person name="Doggett N."/>
            <person name="Glavina T."/>
            <person name="Hawkins T."/>
            <person name="Richardson P."/>
            <person name="Lucas S."/>
            <person name="Kohara Y."/>
            <person name="Levine M."/>
            <person name="Satoh N."/>
            <person name="Rokhsar D.S."/>
        </authorList>
    </citation>
    <scope>NUCLEOTIDE SEQUENCE [LARGE SCALE GENOMIC DNA]</scope>
</reference>
<dbReference type="PANTHER" id="PTHR36978">
    <property type="entry name" value="P-LOOP CONTAINING NUCLEOTIDE TRIPHOSPHATE HYDROLASE"/>
    <property type="match status" value="1"/>
</dbReference>
<dbReference type="InterPro" id="IPR027417">
    <property type="entry name" value="P-loop_NTPase"/>
</dbReference>
<dbReference type="Ensembl" id="ENSCINT00000025213.2">
    <property type="protein sequence ID" value="ENSCINP00000024967.2"/>
    <property type="gene ID" value="ENSCING00000013647.2"/>
</dbReference>
<dbReference type="Gene3D" id="3.40.50.300">
    <property type="entry name" value="P-loop containing nucleotide triphosphate hydrolases"/>
    <property type="match status" value="1"/>
</dbReference>
<dbReference type="EMBL" id="EAAA01001866">
    <property type="status" value="NOT_ANNOTATED_CDS"/>
    <property type="molecule type" value="Genomic_DNA"/>
</dbReference>
<evidence type="ECO:0008006" key="3">
    <source>
        <dbReference type="Google" id="ProtNLM"/>
    </source>
</evidence>
<dbReference type="Pfam" id="PF17784">
    <property type="entry name" value="Sulfotransfer_4"/>
    <property type="match status" value="1"/>
</dbReference>
<accession>F6UBW4</accession>
<dbReference type="GeneTree" id="ENSGT00940000163713"/>
<dbReference type="Proteomes" id="UP000008144">
    <property type="component" value="Chromosome 4"/>
</dbReference>
<evidence type="ECO:0000313" key="2">
    <source>
        <dbReference type="Proteomes" id="UP000008144"/>
    </source>
</evidence>
<name>F6UBW4_CIOIN</name>